<evidence type="ECO:0000313" key="1">
    <source>
        <dbReference type="EMBL" id="MCB5412451.1"/>
    </source>
</evidence>
<organism evidence="1 2">
    <name type="scientific">Pseudogemmobacter faecipullorum</name>
    <dbReference type="NCBI Taxonomy" id="2755041"/>
    <lineage>
        <taxon>Bacteria</taxon>
        <taxon>Pseudomonadati</taxon>
        <taxon>Pseudomonadota</taxon>
        <taxon>Alphaproteobacteria</taxon>
        <taxon>Rhodobacterales</taxon>
        <taxon>Paracoccaceae</taxon>
        <taxon>Pseudogemmobacter</taxon>
    </lineage>
</organism>
<evidence type="ECO:0000313" key="2">
    <source>
        <dbReference type="Proteomes" id="UP001198571"/>
    </source>
</evidence>
<accession>A0ABS8CSR7</accession>
<sequence length="99" mass="10662">MKKFDPKHAAKHGYTEADWAAVDSPELTEADMATARPFSEAFPALADAARKSLGRPKSANPKVAVSLRLDPDVVAAFKASGQGWQSRMNEALRKAAHLS</sequence>
<dbReference type="EMBL" id="JACDXX010000066">
    <property type="protein sequence ID" value="MCB5412451.1"/>
    <property type="molecule type" value="Genomic_DNA"/>
</dbReference>
<name>A0ABS8CSR7_9RHOB</name>
<comment type="caution">
    <text evidence="1">The sequence shown here is derived from an EMBL/GenBank/DDBJ whole genome shotgun (WGS) entry which is preliminary data.</text>
</comment>
<gene>
    <name evidence="1" type="ORF">H0485_21050</name>
</gene>
<keyword evidence="2" id="KW-1185">Reference proteome</keyword>
<reference evidence="1 2" key="1">
    <citation type="submission" date="2020-07" db="EMBL/GenBank/DDBJ databases">
        <title>Pseudogemmobacter sp. nov., isolated from poultry manure in Taiwan.</title>
        <authorList>
            <person name="Lin S.-Y."/>
            <person name="Tang Y.-S."/>
            <person name="Young C.-C."/>
        </authorList>
    </citation>
    <scope>NUCLEOTIDE SEQUENCE [LARGE SCALE GENOMIC DNA]</scope>
    <source>
        <strain evidence="1 2">CC-YST710</strain>
    </source>
</reference>
<protein>
    <submittedName>
        <fullName evidence="1">BrnA antitoxin family protein</fullName>
    </submittedName>
</protein>
<dbReference type="InterPro" id="IPR025528">
    <property type="entry name" value="BrnA_antitoxin"/>
</dbReference>
<dbReference type="Proteomes" id="UP001198571">
    <property type="component" value="Unassembled WGS sequence"/>
</dbReference>
<dbReference type="Pfam" id="PF14384">
    <property type="entry name" value="BrnA_antitoxin"/>
    <property type="match status" value="1"/>
</dbReference>
<proteinExistence type="predicted"/>